<keyword evidence="3 5" id="KW-1133">Transmembrane helix</keyword>
<sequence length="202" mass="21791">MTQTPSDTPALDPLDTLATKGSARAGGPSLALCLLICLAANGLVVGTLWLFGRPFVPPHEPLRLWSTSFELVSNSQHLADPYSLMHLLFGAGLFVFVDWLKPFWPARSKLVVVVLGSAAWEIVENTPPVIALFNETSQPGAYAGDSIVNSLSDTAFVVIGFFLARLLGWRLTLLAAAVIEIVLLWSINDGLLLGTLRVLRLV</sequence>
<keyword evidence="7" id="KW-1185">Reference proteome</keyword>
<protein>
    <submittedName>
        <fullName evidence="6">DUF2585 family protein</fullName>
    </submittedName>
</protein>
<dbReference type="Pfam" id="PF10755">
    <property type="entry name" value="DUF2585"/>
    <property type="match status" value="1"/>
</dbReference>
<dbReference type="InterPro" id="IPR019691">
    <property type="entry name" value="DUF2585"/>
</dbReference>
<dbReference type="GO" id="GO:0005886">
    <property type="term" value="C:plasma membrane"/>
    <property type="evidence" value="ECO:0007669"/>
    <property type="project" value="InterPro"/>
</dbReference>
<gene>
    <name evidence="6" type="ORF">GTW51_06145</name>
</gene>
<feature type="transmembrane region" description="Helical" evidence="5">
    <location>
        <begin position="30"/>
        <end position="51"/>
    </location>
</feature>
<dbReference type="EMBL" id="JAAAMJ010000003">
    <property type="protein sequence ID" value="NDV86279.1"/>
    <property type="molecule type" value="Genomic_DNA"/>
</dbReference>
<evidence type="ECO:0000313" key="6">
    <source>
        <dbReference type="EMBL" id="NDV86279.1"/>
    </source>
</evidence>
<proteinExistence type="predicted"/>
<evidence type="ECO:0000256" key="1">
    <source>
        <dbReference type="ARBA" id="ARBA00022475"/>
    </source>
</evidence>
<evidence type="ECO:0000256" key="3">
    <source>
        <dbReference type="ARBA" id="ARBA00022989"/>
    </source>
</evidence>
<dbReference type="RefSeq" id="WP_163043037.1">
    <property type="nucleotide sequence ID" value="NZ_JAAAMJ010000003.1"/>
</dbReference>
<accession>A0A6L9MEK8</accession>
<name>A0A6L9MEK8_9HYPH</name>
<organism evidence="6 7">
    <name type="scientific">Aurantimonas aggregata</name>
    <dbReference type="NCBI Taxonomy" id="2047720"/>
    <lineage>
        <taxon>Bacteria</taxon>
        <taxon>Pseudomonadati</taxon>
        <taxon>Pseudomonadota</taxon>
        <taxon>Alphaproteobacteria</taxon>
        <taxon>Hyphomicrobiales</taxon>
        <taxon>Aurantimonadaceae</taxon>
        <taxon>Aurantimonas</taxon>
    </lineage>
</organism>
<evidence type="ECO:0000256" key="5">
    <source>
        <dbReference type="SAM" id="Phobius"/>
    </source>
</evidence>
<comment type="caution">
    <text evidence="6">The sequence shown here is derived from an EMBL/GenBank/DDBJ whole genome shotgun (WGS) entry which is preliminary data.</text>
</comment>
<feature type="transmembrane region" description="Helical" evidence="5">
    <location>
        <begin position="167"/>
        <end position="187"/>
    </location>
</feature>
<keyword evidence="2 5" id="KW-0812">Transmembrane</keyword>
<dbReference type="Proteomes" id="UP000476332">
    <property type="component" value="Unassembled WGS sequence"/>
</dbReference>
<evidence type="ECO:0000256" key="2">
    <source>
        <dbReference type="ARBA" id="ARBA00022692"/>
    </source>
</evidence>
<keyword evidence="4 5" id="KW-0472">Membrane</keyword>
<feature type="transmembrane region" description="Helical" evidence="5">
    <location>
        <begin position="82"/>
        <end position="100"/>
    </location>
</feature>
<dbReference type="AlphaFoldDB" id="A0A6L9MEK8"/>
<evidence type="ECO:0000256" key="4">
    <source>
        <dbReference type="ARBA" id="ARBA00023136"/>
    </source>
</evidence>
<reference evidence="6 7" key="1">
    <citation type="submission" date="2020-01" db="EMBL/GenBank/DDBJ databases">
        <title>Genomes of bacteria type strains.</title>
        <authorList>
            <person name="Chen J."/>
            <person name="Zhu S."/>
            <person name="Chen J."/>
        </authorList>
    </citation>
    <scope>NUCLEOTIDE SEQUENCE [LARGE SCALE GENOMIC DNA]</scope>
    <source>
        <strain evidence="6 7">KCTC 52919</strain>
    </source>
</reference>
<keyword evidence="1" id="KW-1003">Cell membrane</keyword>
<evidence type="ECO:0000313" key="7">
    <source>
        <dbReference type="Proteomes" id="UP000476332"/>
    </source>
</evidence>